<protein>
    <submittedName>
        <fullName evidence="1">Uncharacterized protein</fullName>
    </submittedName>
</protein>
<evidence type="ECO:0000313" key="1">
    <source>
        <dbReference type="EMBL" id="JAH77891.1"/>
    </source>
</evidence>
<proteinExistence type="predicted"/>
<sequence length="53" mass="6001">MKETNAGIREEEICFGGWMKQFGNPLLCTDNLGTANSIVKRKTVLLNKTFRLL</sequence>
<organism evidence="1">
    <name type="scientific">Anguilla anguilla</name>
    <name type="common">European freshwater eel</name>
    <name type="synonym">Muraena anguilla</name>
    <dbReference type="NCBI Taxonomy" id="7936"/>
    <lineage>
        <taxon>Eukaryota</taxon>
        <taxon>Metazoa</taxon>
        <taxon>Chordata</taxon>
        <taxon>Craniata</taxon>
        <taxon>Vertebrata</taxon>
        <taxon>Euteleostomi</taxon>
        <taxon>Actinopterygii</taxon>
        <taxon>Neopterygii</taxon>
        <taxon>Teleostei</taxon>
        <taxon>Anguilliformes</taxon>
        <taxon>Anguillidae</taxon>
        <taxon>Anguilla</taxon>
    </lineage>
</organism>
<name>A0A0E9VIS3_ANGAN</name>
<reference evidence="1" key="1">
    <citation type="submission" date="2014-11" db="EMBL/GenBank/DDBJ databases">
        <authorList>
            <person name="Amaro Gonzalez C."/>
        </authorList>
    </citation>
    <scope>NUCLEOTIDE SEQUENCE</scope>
</reference>
<dbReference type="EMBL" id="GBXM01030686">
    <property type="protein sequence ID" value="JAH77891.1"/>
    <property type="molecule type" value="Transcribed_RNA"/>
</dbReference>
<reference evidence="1" key="2">
    <citation type="journal article" date="2015" name="Fish Shellfish Immunol.">
        <title>Early steps in the European eel (Anguilla anguilla)-Vibrio vulnificus interaction in the gills: Role of the RtxA13 toxin.</title>
        <authorList>
            <person name="Callol A."/>
            <person name="Pajuelo D."/>
            <person name="Ebbesson L."/>
            <person name="Teles M."/>
            <person name="MacKenzie S."/>
            <person name="Amaro C."/>
        </authorList>
    </citation>
    <scope>NUCLEOTIDE SEQUENCE</scope>
</reference>
<accession>A0A0E9VIS3</accession>
<dbReference type="AlphaFoldDB" id="A0A0E9VIS3"/>